<keyword evidence="2" id="KW-1185">Reference proteome</keyword>
<evidence type="ECO:0000313" key="1">
    <source>
        <dbReference type="EMBL" id="ORY82821.1"/>
    </source>
</evidence>
<evidence type="ECO:0000313" key="2">
    <source>
        <dbReference type="Proteomes" id="UP000193920"/>
    </source>
</evidence>
<dbReference type="EMBL" id="MCOG01000008">
    <property type="protein sequence ID" value="ORY82821.1"/>
    <property type="molecule type" value="Genomic_DNA"/>
</dbReference>
<accession>A0A1Y2FFX5</accession>
<sequence length="159" mass="18362">MENSGIEIIEIIDDNENEKENNENLVFCPICNKNLTGFSENIIQTHVNRCLDNATLKKKKKKINNKIQKSITSYINIPTINQCYISSYMKASRVNNNSSIEINTKYFGKSITKKKKIQNNTYNENSNKFNENNINFKNKSNSLNELFNLSPIKKKTSLN</sequence>
<gene>
    <name evidence="1" type="ORF">LY90DRAFT_663983</name>
</gene>
<name>A0A1Y2FFX5_9FUNG</name>
<organism evidence="1 2">
    <name type="scientific">Neocallimastix californiae</name>
    <dbReference type="NCBI Taxonomy" id="1754190"/>
    <lineage>
        <taxon>Eukaryota</taxon>
        <taxon>Fungi</taxon>
        <taxon>Fungi incertae sedis</taxon>
        <taxon>Chytridiomycota</taxon>
        <taxon>Chytridiomycota incertae sedis</taxon>
        <taxon>Neocallimastigomycetes</taxon>
        <taxon>Neocallimastigales</taxon>
        <taxon>Neocallimastigaceae</taxon>
        <taxon>Neocallimastix</taxon>
    </lineage>
</organism>
<protein>
    <submittedName>
        <fullName evidence="1">Uncharacterized protein</fullName>
    </submittedName>
</protein>
<feature type="non-terminal residue" evidence="1">
    <location>
        <position position="159"/>
    </location>
</feature>
<reference evidence="1 2" key="1">
    <citation type="submission" date="2016-08" db="EMBL/GenBank/DDBJ databases">
        <title>A Parts List for Fungal Cellulosomes Revealed by Comparative Genomics.</title>
        <authorList>
            <consortium name="DOE Joint Genome Institute"/>
            <person name="Haitjema C.H."/>
            <person name="Gilmore S.P."/>
            <person name="Henske J.K."/>
            <person name="Solomon K.V."/>
            <person name="De Groot R."/>
            <person name="Kuo A."/>
            <person name="Mondo S.J."/>
            <person name="Salamov A.A."/>
            <person name="Labutti K."/>
            <person name="Zhao Z."/>
            <person name="Chiniquy J."/>
            <person name="Barry K."/>
            <person name="Brewer H.M."/>
            <person name="Purvine S.O."/>
            <person name="Wright A.T."/>
            <person name="Boxma B."/>
            <person name="Van Alen T."/>
            <person name="Hackstein J.H."/>
            <person name="Baker S.E."/>
            <person name="Grigoriev I.V."/>
            <person name="O'Malley M.A."/>
        </authorList>
    </citation>
    <scope>NUCLEOTIDE SEQUENCE [LARGE SCALE GENOMIC DNA]</scope>
    <source>
        <strain evidence="1 2">G1</strain>
    </source>
</reference>
<proteinExistence type="predicted"/>
<dbReference type="Proteomes" id="UP000193920">
    <property type="component" value="Unassembled WGS sequence"/>
</dbReference>
<dbReference type="AlphaFoldDB" id="A0A1Y2FFX5"/>
<comment type="caution">
    <text evidence="1">The sequence shown here is derived from an EMBL/GenBank/DDBJ whole genome shotgun (WGS) entry which is preliminary data.</text>
</comment>